<proteinExistence type="predicted"/>
<dbReference type="EMBL" id="SRRZ01000003">
    <property type="protein sequence ID" value="NQE32599.1"/>
    <property type="molecule type" value="Genomic_DNA"/>
</dbReference>
<dbReference type="Proteomes" id="UP000702425">
    <property type="component" value="Unassembled WGS sequence"/>
</dbReference>
<keyword evidence="2" id="KW-1185">Reference proteome</keyword>
<evidence type="ECO:0000313" key="1">
    <source>
        <dbReference type="EMBL" id="NQE32599.1"/>
    </source>
</evidence>
<name>A0ABX2CQD9_9CYAN</name>
<accession>A0ABX2CQD9</accession>
<protein>
    <submittedName>
        <fullName evidence="1">Uncharacterized protein</fullName>
    </submittedName>
</protein>
<gene>
    <name evidence="1" type="ORF">E5S67_00315</name>
</gene>
<organism evidence="1 2">
    <name type="scientific">Microcoleus asticus IPMA8</name>
    <dbReference type="NCBI Taxonomy" id="2563858"/>
    <lineage>
        <taxon>Bacteria</taxon>
        <taxon>Bacillati</taxon>
        <taxon>Cyanobacteriota</taxon>
        <taxon>Cyanophyceae</taxon>
        <taxon>Oscillatoriophycideae</taxon>
        <taxon>Oscillatoriales</taxon>
        <taxon>Microcoleaceae</taxon>
        <taxon>Microcoleus</taxon>
        <taxon>Microcoleus asticus</taxon>
    </lineage>
</organism>
<evidence type="ECO:0000313" key="2">
    <source>
        <dbReference type="Proteomes" id="UP000702425"/>
    </source>
</evidence>
<comment type="caution">
    <text evidence="1">The sequence shown here is derived from an EMBL/GenBank/DDBJ whole genome shotgun (WGS) entry which is preliminary data.</text>
</comment>
<sequence length="56" mass="6130">MSIKCLSFGAPTLTDQYPFDAQKRKTGMLPMPCHTPRAGHGNGVSLQMLGYFSELV</sequence>
<reference evidence="1 2" key="1">
    <citation type="journal article" date="2020" name="Sci. Rep.">
        <title>A novel cyanobacterial geosmin producer, revising GeoA distribution and dispersion patterns in Bacteria.</title>
        <authorList>
            <person name="Churro C."/>
            <person name="Semedo-Aguiar A.P."/>
            <person name="Silva A.D."/>
            <person name="Pereira-Leal J.B."/>
            <person name="Leite R.B."/>
        </authorList>
    </citation>
    <scope>NUCLEOTIDE SEQUENCE [LARGE SCALE GENOMIC DNA]</scope>
    <source>
        <strain evidence="1 2">IPMA8</strain>
    </source>
</reference>